<dbReference type="EMBL" id="JFHN01000044">
    <property type="protein sequence ID" value="EXU75775.1"/>
    <property type="molecule type" value="Genomic_DNA"/>
</dbReference>
<name>A0A014NPP2_9GAMM</name>
<dbReference type="RefSeq" id="WP_034936530.1">
    <property type="nucleotide sequence ID" value="NZ_JFHN01000044.1"/>
</dbReference>
<dbReference type="PATRIC" id="fig|69222.5.peg.1882"/>
<dbReference type="STRING" id="69222.BG55_09130"/>
<dbReference type="AlphaFoldDB" id="A0A014NPP2"/>
<gene>
    <name evidence="2" type="ORF">BG55_09130</name>
</gene>
<feature type="region of interest" description="Disordered" evidence="1">
    <location>
        <begin position="1"/>
        <end position="50"/>
    </location>
</feature>
<protein>
    <submittedName>
        <fullName evidence="2">Membrane protein</fullName>
    </submittedName>
</protein>
<proteinExistence type="predicted"/>
<dbReference type="Proteomes" id="UP000019918">
    <property type="component" value="Unassembled WGS sequence"/>
</dbReference>
<evidence type="ECO:0000313" key="2">
    <source>
        <dbReference type="EMBL" id="EXU75775.1"/>
    </source>
</evidence>
<evidence type="ECO:0000256" key="1">
    <source>
        <dbReference type="SAM" id="MobiDB-lite"/>
    </source>
</evidence>
<feature type="compositionally biased region" description="Low complexity" evidence="1">
    <location>
        <begin position="1"/>
        <end position="24"/>
    </location>
</feature>
<keyword evidence="3" id="KW-1185">Reference proteome</keyword>
<dbReference type="OrthoDB" id="6522517at2"/>
<evidence type="ECO:0000313" key="3">
    <source>
        <dbReference type="Proteomes" id="UP000019918"/>
    </source>
</evidence>
<feature type="compositionally biased region" description="Polar residues" evidence="1">
    <location>
        <begin position="25"/>
        <end position="50"/>
    </location>
</feature>
<accession>A0A014NPP2</accession>
<comment type="caution">
    <text evidence="2">The sequence shown here is derived from an EMBL/GenBank/DDBJ whole genome shotgun (WGS) entry which is preliminary data.</text>
</comment>
<reference evidence="2 3" key="1">
    <citation type="submission" date="2014-02" db="EMBL/GenBank/DDBJ databases">
        <title>Draft genome of Erwinia mallotivora strain BT-MARDI, a papaya dieback pathogen.</title>
        <authorList>
            <person name="Redzuan R."/>
            <person name="Abu Bakar N."/>
            <person name="Badrun R."/>
            <person name="Mohd Raih M.F."/>
            <person name="Rozano L."/>
            <person name="Mat Amin N."/>
        </authorList>
    </citation>
    <scope>NUCLEOTIDE SEQUENCE [LARGE SCALE GENOMIC DNA]</scope>
    <source>
        <strain evidence="2 3">BT-MARDI</strain>
    </source>
</reference>
<organism evidence="2 3">
    <name type="scientific">Erwinia mallotivora</name>
    <dbReference type="NCBI Taxonomy" id="69222"/>
    <lineage>
        <taxon>Bacteria</taxon>
        <taxon>Pseudomonadati</taxon>
        <taxon>Pseudomonadota</taxon>
        <taxon>Gammaproteobacteria</taxon>
        <taxon>Enterobacterales</taxon>
        <taxon>Erwiniaceae</taxon>
        <taxon>Erwinia</taxon>
    </lineage>
</organism>
<sequence>MSGLLSSLTTLGGSSLTSASNSASKTLESAMSSSLTDSANAQAQKMKLDTQNSILDGKMDSATKEINSGHNAAKAIQF</sequence>